<gene>
    <name evidence="1" type="ORF">KTC_11960</name>
</gene>
<evidence type="ECO:0000313" key="1">
    <source>
        <dbReference type="EMBL" id="BBH86445.1"/>
    </source>
</evidence>
<dbReference type="Gene3D" id="1.20.1440.110">
    <property type="entry name" value="acylaminoacyl peptidase"/>
    <property type="match status" value="1"/>
</dbReference>
<reference evidence="1" key="1">
    <citation type="submission" date="2018-12" db="EMBL/GenBank/DDBJ databases">
        <title>Novel natural products biosynthetic potential of the class Ktedonobacteria.</title>
        <authorList>
            <person name="Zheng Y."/>
            <person name="Saitou A."/>
            <person name="Wang C.M."/>
            <person name="Toyoda A."/>
            <person name="Minakuchi Y."/>
            <person name="Sekiguchi Y."/>
            <person name="Ueda K."/>
            <person name="Takano H."/>
            <person name="Sakai Y."/>
            <person name="Yokota A."/>
            <person name="Yabe S."/>
        </authorList>
    </citation>
    <scope>NUCLEOTIDE SEQUENCE</scope>
    <source>
        <strain evidence="1">COM3</strain>
    </source>
</reference>
<name>A0A455SJY1_9CHLR</name>
<accession>A0A455SJY1</accession>
<dbReference type="SUPFAM" id="SSF53474">
    <property type="entry name" value="alpha/beta-Hydrolases"/>
    <property type="match status" value="1"/>
</dbReference>
<dbReference type="AlphaFoldDB" id="A0A455SJY1"/>
<organism evidence="1">
    <name type="scientific">Thermosporothrix sp. COM3</name>
    <dbReference type="NCBI Taxonomy" id="2490863"/>
    <lineage>
        <taxon>Bacteria</taxon>
        <taxon>Bacillati</taxon>
        <taxon>Chloroflexota</taxon>
        <taxon>Ktedonobacteria</taxon>
        <taxon>Ktedonobacterales</taxon>
        <taxon>Thermosporotrichaceae</taxon>
        <taxon>Thermosporothrix</taxon>
    </lineage>
</organism>
<dbReference type="EMBL" id="AP019376">
    <property type="protein sequence ID" value="BBH86445.1"/>
    <property type="molecule type" value="Genomic_DNA"/>
</dbReference>
<proteinExistence type="predicted"/>
<dbReference type="InterPro" id="IPR029058">
    <property type="entry name" value="AB_hydrolase_fold"/>
</dbReference>
<protein>
    <submittedName>
        <fullName evidence="1">Uncharacterized protein</fullName>
    </submittedName>
</protein>
<sequence length="180" mass="20378">MSSSPLQLKTSYSRLNLVDSELLDFQYLRTLSYELYGAASVGEVLRVAHDIARKGSTRDASIETWVQQGRHNARRAQEALALGQRQTARINFLRAYNYLRTAEFFFDRHDQANFDAIYFESVAAFDQAIALFETPVEKIDIPFEDGVSIPGYQKAAEGPWLQPRGWMAQEASSSRTSPFA</sequence>